<evidence type="ECO:0008006" key="4">
    <source>
        <dbReference type="Google" id="ProtNLM"/>
    </source>
</evidence>
<reference evidence="3" key="1">
    <citation type="journal article" date="2015" name="MBio">
        <title>Genome-Resolved Metagenomic Analysis Reveals Roles for Candidate Phyla and Other Microbial Community Members in Biogeochemical Transformations in Oil Reservoirs.</title>
        <authorList>
            <person name="Hu P."/>
            <person name="Tom L."/>
            <person name="Singh A."/>
            <person name="Thomas B.C."/>
            <person name="Baker B.J."/>
            <person name="Piceno Y.M."/>
            <person name="Andersen G.L."/>
            <person name="Banfield J.F."/>
        </authorList>
    </citation>
    <scope>NUCLEOTIDE SEQUENCE [LARGE SCALE GENOMIC DNA]</scope>
</reference>
<dbReference type="RefSeq" id="WP_015849422.1">
    <property type="nucleotide sequence ID" value="NZ_LGFD01000007.1"/>
</dbReference>
<feature type="transmembrane region" description="Helical" evidence="1">
    <location>
        <begin position="170"/>
        <end position="187"/>
    </location>
</feature>
<dbReference type="InterPro" id="IPR009825">
    <property type="entry name" value="ECF_substrate-spec-like"/>
</dbReference>
<evidence type="ECO:0000313" key="3">
    <source>
        <dbReference type="Proteomes" id="UP000053911"/>
    </source>
</evidence>
<proteinExistence type="predicted"/>
<keyword evidence="1" id="KW-0472">Membrane</keyword>
<dbReference type="PANTHER" id="PTHR37815:SF3">
    <property type="entry name" value="UPF0397 PROTEIN SPR0429"/>
    <property type="match status" value="1"/>
</dbReference>
<dbReference type="EMBL" id="LGFD01000007">
    <property type="protein sequence ID" value="KUK18174.1"/>
    <property type="molecule type" value="Genomic_DNA"/>
</dbReference>
<comment type="caution">
    <text evidence="2">The sequence shown here is derived from an EMBL/GenBank/DDBJ whole genome shotgun (WGS) entry which is preliminary data.</text>
</comment>
<dbReference type="Gene3D" id="1.10.1760.20">
    <property type="match status" value="1"/>
</dbReference>
<sequence length="200" mass="21010">MAIETMAPYAKWIIIAVAILYFAYLFILKKKIFEAAVGVALSGVMAALVAVVTMAIQIPTPLTSGYINVGDSMVMLVAVLFGPTIGAFAGGFGSGMADIITGYAHWAPFTLVIKGVEGFVVGYITSKKDDFTTVLLATILGGALMVLGYFMIEIYVYGWGGAVAEVPGNILQAVTGIVVGGGVGHVIKRRIKDVLISLRV</sequence>
<dbReference type="Proteomes" id="UP000053911">
    <property type="component" value="Unassembled WGS sequence"/>
</dbReference>
<evidence type="ECO:0000313" key="2">
    <source>
        <dbReference type="EMBL" id="KUK18174.1"/>
    </source>
</evidence>
<dbReference type="AlphaFoldDB" id="A0A124FFI2"/>
<dbReference type="OMA" id="KWASFII"/>
<gene>
    <name evidence="2" type="ORF">XD54_0562</name>
</gene>
<evidence type="ECO:0000256" key="1">
    <source>
        <dbReference type="SAM" id="Phobius"/>
    </source>
</evidence>
<dbReference type="GO" id="GO:0016020">
    <property type="term" value="C:membrane"/>
    <property type="evidence" value="ECO:0007669"/>
    <property type="project" value="InterPro"/>
</dbReference>
<protein>
    <recommendedName>
        <fullName evidence="4">ECF transporter S component</fullName>
    </recommendedName>
</protein>
<keyword evidence="1" id="KW-0812">Transmembrane</keyword>
<dbReference type="PATRIC" id="fig|172049.5.peg.1280"/>
<dbReference type="GeneID" id="8096147"/>
<accession>A0A124FFI2</accession>
<organism evidence="2 3">
    <name type="scientific">Thermococcus sibiricus</name>
    <dbReference type="NCBI Taxonomy" id="172049"/>
    <lineage>
        <taxon>Archaea</taxon>
        <taxon>Methanobacteriati</taxon>
        <taxon>Methanobacteriota</taxon>
        <taxon>Thermococci</taxon>
        <taxon>Thermococcales</taxon>
        <taxon>Thermococcaceae</taxon>
        <taxon>Thermococcus</taxon>
    </lineage>
</organism>
<feature type="transmembrane region" description="Helical" evidence="1">
    <location>
        <begin position="73"/>
        <end position="92"/>
    </location>
</feature>
<dbReference type="PANTHER" id="PTHR37815">
    <property type="entry name" value="UPF0397 PROTEIN BC_2624-RELATED"/>
    <property type="match status" value="1"/>
</dbReference>
<feature type="transmembrane region" description="Helical" evidence="1">
    <location>
        <begin position="35"/>
        <end position="58"/>
    </location>
</feature>
<feature type="transmembrane region" description="Helical" evidence="1">
    <location>
        <begin position="134"/>
        <end position="158"/>
    </location>
</feature>
<feature type="transmembrane region" description="Helical" evidence="1">
    <location>
        <begin position="12"/>
        <end position="28"/>
    </location>
</feature>
<name>A0A124FFI2_9EURY</name>
<dbReference type="Pfam" id="PF07155">
    <property type="entry name" value="ECF-ribofla_trS"/>
    <property type="match status" value="1"/>
</dbReference>
<keyword evidence="1" id="KW-1133">Transmembrane helix</keyword>